<evidence type="ECO:0000256" key="25">
    <source>
        <dbReference type="ARBA" id="ARBA00069601"/>
    </source>
</evidence>
<proteinExistence type="inferred from homology"/>
<dbReference type="PANTHER" id="PTHR46116">
    <property type="entry name" value="(E3-INDEPENDENT) E2 UBIQUITIN-CONJUGATING ENZYME"/>
    <property type="match status" value="1"/>
</dbReference>
<evidence type="ECO:0000256" key="13">
    <source>
        <dbReference type="ARBA" id="ARBA00022723"/>
    </source>
</evidence>
<dbReference type="CDD" id="cd23810">
    <property type="entry name" value="UBCc_BIRC6"/>
    <property type="match status" value="1"/>
</dbReference>
<feature type="compositionally biased region" description="Polar residues" evidence="29">
    <location>
        <begin position="4549"/>
        <end position="4560"/>
    </location>
</feature>
<dbReference type="Proteomes" id="UP000677054">
    <property type="component" value="Unassembled WGS sequence"/>
</dbReference>
<evidence type="ECO:0000256" key="20">
    <source>
        <dbReference type="ARBA" id="ARBA00023034"/>
    </source>
</evidence>
<feature type="region of interest" description="Disordered" evidence="29">
    <location>
        <begin position="3376"/>
        <end position="3395"/>
    </location>
</feature>
<keyword evidence="15" id="KW-0967">Endosome</keyword>
<dbReference type="GO" id="GO:0004869">
    <property type="term" value="F:cysteine-type endopeptidase inhibitor activity"/>
    <property type="evidence" value="ECO:0007669"/>
    <property type="project" value="TreeGrafter"/>
</dbReference>
<dbReference type="GO" id="GO:0005634">
    <property type="term" value="C:nucleus"/>
    <property type="evidence" value="ECO:0007669"/>
    <property type="project" value="TreeGrafter"/>
</dbReference>
<feature type="compositionally biased region" description="Polar residues" evidence="29">
    <location>
        <begin position="2637"/>
        <end position="2653"/>
    </location>
</feature>
<feature type="region of interest" description="Disordered" evidence="29">
    <location>
        <begin position="2628"/>
        <end position="2700"/>
    </location>
</feature>
<dbReference type="GO" id="GO:0016567">
    <property type="term" value="P:protein ubiquitination"/>
    <property type="evidence" value="ECO:0007669"/>
    <property type="project" value="UniProtKB-ARBA"/>
</dbReference>
<evidence type="ECO:0000256" key="10">
    <source>
        <dbReference type="ARBA" id="ARBA00022679"/>
    </source>
</evidence>
<dbReference type="GO" id="GO:0046872">
    <property type="term" value="F:metal ion binding"/>
    <property type="evidence" value="ECO:0007669"/>
    <property type="project" value="UniProtKB-KW"/>
</dbReference>
<keyword evidence="14" id="KW-0677">Repeat</keyword>
<feature type="region of interest" description="Disordered" evidence="29">
    <location>
        <begin position="2135"/>
        <end position="2191"/>
    </location>
</feature>
<feature type="compositionally biased region" description="Polar residues" evidence="29">
    <location>
        <begin position="1528"/>
        <end position="1538"/>
    </location>
</feature>
<evidence type="ECO:0000256" key="1">
    <source>
        <dbReference type="ARBA" id="ARBA00004177"/>
    </source>
</evidence>
<evidence type="ECO:0000256" key="26">
    <source>
        <dbReference type="ARBA" id="ARBA00075349"/>
    </source>
</evidence>
<evidence type="ECO:0000313" key="32">
    <source>
        <dbReference type="Proteomes" id="UP000677054"/>
    </source>
</evidence>
<evidence type="ECO:0000256" key="9">
    <source>
        <dbReference type="ARBA" id="ARBA00022618"/>
    </source>
</evidence>
<evidence type="ECO:0000256" key="28">
    <source>
        <dbReference type="ARBA" id="ARBA00081222"/>
    </source>
</evidence>
<dbReference type="FunFam" id="3.10.110.10:FF:000014">
    <property type="entry name" value="Baculoviral IAP repeat-containing protein 6"/>
    <property type="match status" value="1"/>
</dbReference>
<dbReference type="GO" id="GO:0030496">
    <property type="term" value="C:midbody"/>
    <property type="evidence" value="ECO:0007669"/>
    <property type="project" value="UniProtKB-SubCell"/>
</dbReference>
<keyword evidence="9" id="KW-0132">Cell division</keyword>
<gene>
    <name evidence="31" type="ORF">DSTB1V02_LOCUS9676</name>
</gene>
<feature type="compositionally biased region" description="Polar residues" evidence="29">
    <location>
        <begin position="2011"/>
        <end position="2024"/>
    </location>
</feature>
<keyword evidence="22" id="KW-0206">Cytoskeleton</keyword>
<keyword evidence="21" id="KW-0472">Membrane</keyword>
<evidence type="ECO:0000256" key="23">
    <source>
        <dbReference type="ARBA" id="ARBA00023306"/>
    </source>
</evidence>
<comment type="subcellular location">
    <subcellularLocation>
        <location evidence="4">Cytoplasm</location>
        <location evidence="4">Cytoskeleton</location>
        <location evidence="4">Microtubule organizing center</location>
        <location evidence="4">Centrosome</location>
    </subcellularLocation>
    <subcellularLocation>
        <location evidence="5">Cytoplasm</location>
        <location evidence="5">Cytoskeleton</location>
        <location evidence="5">Spindle pole</location>
    </subcellularLocation>
    <subcellularLocation>
        <location evidence="1">Endosome</location>
    </subcellularLocation>
    <subcellularLocation>
        <location evidence="2">Golgi apparatus</location>
        <location evidence="2">trans-Golgi network membrane</location>
    </subcellularLocation>
    <subcellularLocation>
        <location evidence="3">Midbody</location>
    </subcellularLocation>
</comment>
<feature type="region of interest" description="Disordered" evidence="29">
    <location>
        <begin position="4510"/>
        <end position="4568"/>
    </location>
</feature>
<dbReference type="EMBL" id="CAJPEV010002542">
    <property type="protein sequence ID" value="CAG0897257.1"/>
    <property type="molecule type" value="Genomic_DNA"/>
</dbReference>
<reference evidence="31" key="1">
    <citation type="submission" date="2020-11" db="EMBL/GenBank/DDBJ databases">
        <authorList>
            <person name="Tran Van P."/>
        </authorList>
    </citation>
    <scope>NUCLEOTIDE SEQUENCE</scope>
</reference>
<dbReference type="GO" id="GO:0032465">
    <property type="term" value="P:regulation of cytokinesis"/>
    <property type="evidence" value="ECO:0007669"/>
    <property type="project" value="InterPro"/>
</dbReference>
<evidence type="ECO:0000256" key="18">
    <source>
        <dbReference type="ARBA" id="ARBA00022833"/>
    </source>
</evidence>
<evidence type="ECO:0000256" key="4">
    <source>
        <dbReference type="ARBA" id="ARBA00004300"/>
    </source>
</evidence>
<feature type="region of interest" description="Disordered" evidence="29">
    <location>
        <begin position="1381"/>
        <end position="1409"/>
    </location>
</feature>
<dbReference type="SMART" id="SM00238">
    <property type="entry name" value="BIR"/>
    <property type="match status" value="1"/>
</dbReference>
<dbReference type="GO" id="GO:0004842">
    <property type="term" value="F:ubiquitin-protein transferase activity"/>
    <property type="evidence" value="ECO:0007669"/>
    <property type="project" value="InterPro"/>
</dbReference>
<feature type="region of interest" description="Disordered" evidence="29">
    <location>
        <begin position="3949"/>
        <end position="3992"/>
    </location>
</feature>
<organism evidence="31">
    <name type="scientific">Darwinula stevensoni</name>
    <dbReference type="NCBI Taxonomy" id="69355"/>
    <lineage>
        <taxon>Eukaryota</taxon>
        <taxon>Metazoa</taxon>
        <taxon>Ecdysozoa</taxon>
        <taxon>Arthropoda</taxon>
        <taxon>Crustacea</taxon>
        <taxon>Oligostraca</taxon>
        <taxon>Ostracoda</taxon>
        <taxon>Podocopa</taxon>
        <taxon>Podocopida</taxon>
        <taxon>Darwinulocopina</taxon>
        <taxon>Darwinuloidea</taxon>
        <taxon>Darwinulidae</taxon>
        <taxon>Darwinula</taxon>
    </lineage>
</organism>
<evidence type="ECO:0000256" key="2">
    <source>
        <dbReference type="ARBA" id="ARBA00004198"/>
    </source>
</evidence>
<keyword evidence="17" id="KW-0833">Ubl conjugation pathway</keyword>
<keyword evidence="7" id="KW-0597">Phosphoprotein</keyword>
<dbReference type="SUPFAM" id="SSF57924">
    <property type="entry name" value="Inhibitor of apoptosis (IAP) repeat"/>
    <property type="match status" value="1"/>
</dbReference>
<feature type="compositionally biased region" description="Polar residues" evidence="29">
    <location>
        <begin position="624"/>
        <end position="636"/>
    </location>
</feature>
<dbReference type="GO" id="GO:0000922">
    <property type="term" value="C:spindle pole"/>
    <property type="evidence" value="ECO:0007669"/>
    <property type="project" value="UniProtKB-SubCell"/>
</dbReference>
<feature type="compositionally biased region" description="Low complexity" evidence="29">
    <location>
        <begin position="3966"/>
        <end position="3980"/>
    </location>
</feature>
<evidence type="ECO:0000259" key="30">
    <source>
        <dbReference type="PROSITE" id="PS50127"/>
    </source>
</evidence>
<dbReference type="PROSITE" id="PS50127">
    <property type="entry name" value="UBC_2"/>
    <property type="match status" value="1"/>
</dbReference>
<feature type="region of interest" description="Disordered" evidence="29">
    <location>
        <begin position="1519"/>
        <end position="1542"/>
    </location>
</feature>
<dbReference type="OrthoDB" id="47801at2759"/>
<evidence type="ECO:0000256" key="16">
    <source>
        <dbReference type="ARBA" id="ARBA00022776"/>
    </source>
</evidence>
<evidence type="ECO:0000256" key="8">
    <source>
        <dbReference type="ARBA" id="ARBA00022574"/>
    </source>
</evidence>
<dbReference type="InterPro" id="IPR001370">
    <property type="entry name" value="BIR_rpt"/>
</dbReference>
<evidence type="ECO:0000256" key="15">
    <source>
        <dbReference type="ARBA" id="ARBA00022753"/>
    </source>
</evidence>
<dbReference type="FunFam" id="1.10.1170.10:FF:000001">
    <property type="entry name" value="baculoviral IAP repeat-containing protein 6 isoform X1"/>
    <property type="match status" value="1"/>
</dbReference>
<dbReference type="PROSITE" id="PS50143">
    <property type="entry name" value="BIR_REPEAT_2"/>
    <property type="match status" value="1"/>
</dbReference>
<dbReference type="SMART" id="SM00212">
    <property type="entry name" value="UBCc"/>
    <property type="match status" value="1"/>
</dbReference>
<sequence length="4568" mass="501482">MLPRALGRQCEGKMAADVSVWPLEEDGSMSVGEELLSSTYHKNLNVIIALTKNLAMKIYDVSSGHVVYEASKFKEFCFGNDVTLDYLPGLDKLLVVERSVGTVGIRKDHQGVLLLDSILQTPKQAQDLDSMAMELILQEGIVFMQSLQNVPLAQYEDDVAPLLTQLLTEVKAMQKSIHKNPKMAKWATIHVRRPLDGLRSVSRAIMQELRQKSHCVNIPALPVAAAISDRVQVMESSTKDEIVVLTSVYNINDRSLMISEAARRETFAAWPHSLYKWARPDLMAQAGFYHNPVSSGDDRAMCFTCTVCLVCWEPTDEPWSEHERHSPSCPFVKGEYTENVPVSVSYATAPALSHGESWESIACISASSHSQLVATSTRDGHIVVWNATRLLKKEVELHLISREVYSDEHLTQQVKHPHVTKEAWVEPKVKSHEENLPEVDGGKTALEVEAPMDSEKIELNPLEHLSDLLDHISQVFRKDEIHVTSICITGGELKDPSFLLSASEDVSKKAAEEAKSMPPVLIVGILVDDDLKKRRQKSPQDDANASSNHLFPCLLVYNICQKGPEYYHLEKRKSSSTQGSNGKTRRVRKYLPSQSSTSSAPVDMADSEEEEEEFFECLGLDTTDASAISPPTSATVTEKPDSVPEPPPVQISEHAPAYEAVMVQVLHLPAPVGTRDCQIKFIEGLPNGKGVLVAAVPEDESEKSFLMVYHINEEGDRAMLQEEPSKLVRIYGHPTALSVLPPDFSEDLQYSGQVPGMAFAAVATDKGWLRVYELTTLNTSACAYTRSEQMSHVISIFYCSSIDRLCCVFSSGHLYFFHVKSKLGSEWGPILEAPESSSLGSYISQKAEVGSPVKRSRLASDSGGLCRWPHLTGRLMAHFELIPNDRSPGSDKEQVFELTLIRAAIVGHIDLRFSLSPGAPPPNIQVTVLKQNRAPVTQAKKDSRVDSCVSFPLSQKSQASLEEVADSYNAEILCGPVDLVKCLDLSGSEGVVTLTSPKLVTSRCKTFLIHLRDMSPKEDHNGKEGDWKDGSPQFPQPPPPFWNYKKFRRGTQPLAQTQSSIEYPGTSARAYKDSHPAGCHLLTEIAITVRKFKKSNNQVDRVERPFLLYSWEFHERLLNVAIRQTQVEGTKNQESAQILALDILNWIAGTQAQATSMREKSIFPLISSHLNQLVGSCIIRGHRTLAHKAAILLITYLEQDEVNEDGNERSVSKDLLSVLVEWLPGTLESQSAGALHWFFLFLNHLMKSLPSNTAWPRVIELLLEISRQLQQRSNPYYSILQSRLMIAALKALKYAKPGEKYMTRLARTLNVLKLRTWHMYGLYGIPFESELFDIDPPEIIPASSNPVTFASVCSAFGGAGPASGSVWSPCPVSNINNNAGHSNNNNNLSSGGGGRGNGESRDSSSPFGNGEDLDLRRLVNLWGNDISASSSALLRGLVPKSTSQLKGLLEVEPLHFVCHSASDGTRLEAVHVGAGTSHGPSVSNITMASSLPLDIGSRSGSPSEQKEGVLQFAIDHNDDSQRQHQMEDNGNNNAGEDSSNTEDIPDWVDVKLVAKSWLRLLQVPMQYMMNIERMHSGARRYVILDFEQPVYLTDIFFPACSDLISVSIDVWLEKEDVDGDRIVLAVDIGSRDLLLSDLHPPPICRYLKVTAIGRYGMNTTKCRIPIGMFYGHSLLVSQDGGTLDSKHKSAIKECLQLQQQLNLVRSVMQHIRQLEGTSFNQGDHRISWDSRTLRQDIKGVCTDKLQKISAYLLGILSQMALTPPFLPKMMGELLTEERCSELFWHLCVNGNPQMQLGVGSLLLGVGAIQQWWGHYLTTTITTLFNSAHAFLFPQDRVFSLLAYLGQQSVLRNQNLGVLSSVLAQCARLLAPLLASPHPSGGFVMTTIDLPLLSWLLLFLSLCLSALQTSHSETPKDNKGAGRDRWNFLLGDAALHHRSGAGGGGSGSRTSSKALERSRLSKKLLHHKQQLQNIEAMKAAAASVAKHFKDLISLRISEASLLHGGRDGRDAQGQSNGQPGTSAQISISEGPLKKEALFLKHGECLSVAKALLSLLLSPDASIHSDIFLLTLKVLSQLASASNPPICLHEIAQLEEVEQLLRLAIASRNAHVTWAGSWTAHAIMTFLQDILKGERDYRENNESEDRQEEENIGEAAVETDVIDVPEDGAESGASSAMNGDIASPPPSTSKGIDSLDFMEWEEPLGFFSSMDDSEDLSQDQVLILSCEEMQAPNIQAAVDLDSESDSDEGMPSWDDFESTVEGLKFPSMPPKQTSTPVAPSNLPPKKAWGGKFLGMQPSKQGSQNSFCKDLFKDLLTNTSSSQGQIRISTGMDVRLEAGIGLLPEIRLQGLSLALANALSSAISSNAVIQDNGGAARRQRSENASGLMSIELLTTCFDHLFTQLNNRVDAGSVESLLQLWLLINCEVFSDARPVTCPSCDQSIVPVITLSPLAISSLLSTLDWLPQVGPSVVNAFHTFLVRLQLRCDVTTPTSQLGIHLKTLLLKLLYQVTSGGSIQMLHGPLDAQCRFVSQLLLLHYDNVDPGTIMSVIESICLLVHNVLMNPSLLKCRTSSQSEDLSSTCFGGILSSLMANAAASEGNKQAQAATREALFCNLLRLVNRLIITPLPSRQLRGGGGAPSWSSTRETPLTDSSKIRQQQQQQQLQQERGASPASSETDESKASHSQSAALARPPTPPRCSHQTPLASTAFMADYVLGNQSIMNMLLSSMSHCTGNALAMLLLDADPTSWDLEDRVMFGDPTSIADGLFQLLMTLNQKASTISLVLNPLHTYLLGSGGGLAPHSNVPRLSKPLLWFVLRVLDCPQAVREFNAMGGIQGLCNNLVRSALSMSNPHPSLVSTMMQYLIKAHEPPPSSQKKSELASTSTNYDGLINIAPLGNIWCTSPSAQHPEILIRSLPAHRRARTPAWSHHFFPGDPTEQWVDLILNLPCAVLLKEVQLQPHLSSLATCPSVVGIEISRDPRSPLLPLGEALPTSGLTLIRFRLTKPEVASTILLRLYKPKDSSNIGLSQVKVYASTTFGDALTHLSSTSELSKEDLHLKLSMGWLRLLDHCLTIAETPSPSQSDGEFLHSQLMNSVMSVGTMIPASVTLLTSPIPTSCITGLERLLLRIGLQYPTSSPLLLENLLRVAKSPHSLGWKELSDSRGVDSVTELLFRVCIVGLGGESSSQSRTSSHIHHLLLWLVDLSHSVIQAQVSYSSEHDRLIQQESSPPAVYVHCIAAILWQSSDASALSENLVKSLYHWSMHLPMKSLLKRAIDWVLCSVCHLEPLFLLRILEWMHLEPPGSESGTSMTDDRKDEGGDVQMSVTDDGKETEAGLCSHENHLSTLAIIAQSPKAVQQLIRTGLPDFLARALHDFSRGEGEREADISDSSGPGGTYLTDMDKASRVSRIAAWKVDKSLARGILSMFTELCGEGEWRDWAGGPQGSIFWTPLLSKLSASSHSSMRNEEDGALEEAAIRFFAACCWAHPSNQQLLASALYYLISIQEKIAPVASAVLHGMTGFARRCVLQLLLESEKIYVHIEGKEKLKKQSTLGLITHPRFGAGHRHFVLYTNLSTSCSDLIKSITGKDTTGSQGNPEGKEGLQGDCTIATDALRKDINNYGLELVDHLATGLLARDSEKMGNQSPDGWEGIASTSNRSPEVEAYLSHPKIPGTFLSGSCTIGKILAYLHSRGHSLSAPVVSLTLRQAPGSGKASAGGDPEGEKEEVLSEIFPLTSTLQVFAKMGGLALIAQRLPLFYLNMPCEVGLTPGSQSSHAGMYGENDGDWIKLDEEIYDEFSVADNYLLVDGHAVGPRSNHSALLTFPPHSLCAFRMFLELPGYAEVVLQDAQPAQCLLRLCLGVMHDGDGREIFGLPLAASLPYSPFTWLTSLLSQWPLTTDDGVLLRRRAVETWSLHLILTCLAALSRQSCNIPLAGPYEKLIVGAMRTSLSMPAPTAWQPPANGSNGTGGTTSATTNTTTTTTTSKVSVYPQPPNEEKSMNYWAKGTGFGTGSTAPAWDVSQALARQRHLEEHVAGLLRVIAAFINPSEMKKSQRNGNGEGTETDGSHLLPSCLPTLLQQSCLQATICAYLRNDSVLDMARHVPLYQAVLVLIRCLAKRQCLVRLLLSQTANNSEPPSQHEGGILPLLAQMKTCVDTYASRLSRGRVGEKAKTKEEEEQDEGLAQLIPDIQHTCDVVKEATSNLVVMQRQIEEHEASGELTVIPASPKVSRQERYLEVMKALQFDTYEMMVEDEDGTVRFTVAFHFEANARGAAERSRPMRMKRLAQETVTLSTALPLSYSSGVYVRCDQDRLDIMKVLITGPEDTPYANGCFEFDVFFPADYPQSPMQVHLATTGRHTVRFNPNLYNDGKVCLSVLNTWHGRPEEKWNPQASSLLQVLVSIQSLILVNEPYFNEPGYERSRGTPAGTASSREYDSNIRQATVRWAMLEQLRNPCPCFTQVIKKHFWMKRKDVTKQIEGWITEMEGYSTDKRTGRSISLNTQALRRHFAQLKEELGKMTPPVEDFPSDEDNDPDRDHDRNGDQKEDDKEKGVQVVNSRSQGTQASGGVKTIRV</sequence>
<feature type="domain" description="UBC core" evidence="30">
    <location>
        <begin position="4275"/>
        <end position="4442"/>
    </location>
</feature>
<dbReference type="CDD" id="cd00022">
    <property type="entry name" value="BIR"/>
    <property type="match status" value="1"/>
</dbReference>
<keyword evidence="20" id="KW-0333">Golgi apparatus</keyword>
<keyword evidence="8" id="KW-0853">WD repeat</keyword>
<feature type="region of interest" description="Disordered" evidence="29">
    <location>
        <begin position="2003"/>
        <end position="2024"/>
    </location>
</feature>
<keyword evidence="23" id="KW-0131">Cell cycle</keyword>
<dbReference type="EMBL" id="LR902059">
    <property type="protein sequence ID" value="CAD7249890.1"/>
    <property type="molecule type" value="Genomic_DNA"/>
</dbReference>
<evidence type="ECO:0000256" key="29">
    <source>
        <dbReference type="SAM" id="MobiDB-lite"/>
    </source>
</evidence>
<evidence type="ECO:0000313" key="31">
    <source>
        <dbReference type="EMBL" id="CAD7249890.1"/>
    </source>
</evidence>
<feature type="region of interest" description="Disordered" evidence="29">
    <location>
        <begin position="3300"/>
        <end position="3330"/>
    </location>
</feature>
<dbReference type="Gene3D" id="1.10.1170.10">
    <property type="entry name" value="Inhibitor Of Apoptosis Protein (2mihbC-IAP-1), Chain A"/>
    <property type="match status" value="1"/>
</dbReference>
<evidence type="ECO:0000256" key="6">
    <source>
        <dbReference type="ARBA" id="ARBA00022490"/>
    </source>
</evidence>
<evidence type="ECO:0000256" key="11">
    <source>
        <dbReference type="ARBA" id="ARBA00022690"/>
    </source>
</evidence>
<evidence type="ECO:0000256" key="7">
    <source>
        <dbReference type="ARBA" id="ARBA00022553"/>
    </source>
</evidence>
<name>A0A7R9A9C1_9CRUS</name>
<dbReference type="GO" id="GO:0042127">
    <property type="term" value="P:regulation of cell population proliferation"/>
    <property type="evidence" value="ECO:0007669"/>
    <property type="project" value="UniProtKB-ARBA"/>
</dbReference>
<feature type="compositionally biased region" description="Basic and acidic residues" evidence="29">
    <location>
        <begin position="4529"/>
        <end position="4546"/>
    </location>
</feature>
<feature type="compositionally biased region" description="Acidic residues" evidence="29">
    <location>
        <begin position="2158"/>
        <end position="2167"/>
    </location>
</feature>
<dbReference type="GO" id="GO:0051301">
    <property type="term" value="P:cell division"/>
    <property type="evidence" value="ECO:0007669"/>
    <property type="project" value="UniProtKB-KW"/>
</dbReference>
<keyword evidence="11" id="KW-0646">Protease inhibitor</keyword>
<dbReference type="Gene3D" id="3.10.110.10">
    <property type="entry name" value="Ubiquitin Conjugating Enzyme"/>
    <property type="match status" value="1"/>
</dbReference>
<feature type="compositionally biased region" description="Low complexity" evidence="29">
    <location>
        <begin position="2654"/>
        <end position="2663"/>
    </location>
</feature>
<dbReference type="Pfam" id="PF12356">
    <property type="entry name" value="BIRC6"/>
    <property type="match status" value="1"/>
</dbReference>
<dbReference type="GO" id="GO:0005794">
    <property type="term" value="C:Golgi apparatus"/>
    <property type="evidence" value="ECO:0007669"/>
    <property type="project" value="UniProtKB-SubCell"/>
</dbReference>
<protein>
    <recommendedName>
        <fullName evidence="25">Dual E2 ubiquitin-conjugating enzyme/E3 ubiquitin-protein ligase BIRC6</fullName>
    </recommendedName>
    <alternativeName>
        <fullName evidence="28">BIR repeat-containing ubiquitin-conjugating enzyme</fullName>
    </alternativeName>
    <alternativeName>
        <fullName evidence="27">Baculoviral IAP repeat-containing protein 6</fullName>
    </alternativeName>
    <alternativeName>
        <fullName evidence="26">Ubiquitin-conjugating BIR domain enzyme apollon</fullName>
    </alternativeName>
</protein>
<evidence type="ECO:0000256" key="3">
    <source>
        <dbReference type="ARBA" id="ARBA00004214"/>
    </source>
</evidence>
<feature type="region of interest" description="Disordered" evidence="29">
    <location>
        <begin position="624"/>
        <end position="648"/>
    </location>
</feature>
<evidence type="ECO:0000256" key="12">
    <source>
        <dbReference type="ARBA" id="ARBA00022703"/>
    </source>
</evidence>
<dbReference type="SUPFAM" id="SSF54495">
    <property type="entry name" value="UBC-like"/>
    <property type="match status" value="1"/>
</dbReference>
<keyword evidence="6" id="KW-0963">Cytoplasm</keyword>
<evidence type="ECO:0000256" key="24">
    <source>
        <dbReference type="ARBA" id="ARBA00060909"/>
    </source>
</evidence>
<evidence type="ECO:0000256" key="14">
    <source>
        <dbReference type="ARBA" id="ARBA00022737"/>
    </source>
</evidence>
<keyword evidence="10" id="KW-0808">Transferase</keyword>
<evidence type="ECO:0000256" key="27">
    <source>
        <dbReference type="ARBA" id="ARBA00079718"/>
    </source>
</evidence>
<dbReference type="InterPro" id="IPR000608">
    <property type="entry name" value="UBC"/>
</dbReference>
<dbReference type="InterPro" id="IPR022103">
    <property type="entry name" value="BIRC6"/>
</dbReference>
<evidence type="ECO:0000256" key="17">
    <source>
        <dbReference type="ARBA" id="ARBA00022786"/>
    </source>
</evidence>
<evidence type="ECO:0000256" key="21">
    <source>
        <dbReference type="ARBA" id="ARBA00023136"/>
    </source>
</evidence>
<keyword evidence="13" id="KW-0479">Metal-binding</keyword>
<dbReference type="PANTHER" id="PTHR46116:SF39">
    <property type="entry name" value="BACULOVIRAL IAP REPEAT-CONTAINING PROTEIN 6"/>
    <property type="match status" value="1"/>
</dbReference>
<dbReference type="Pfam" id="PF00653">
    <property type="entry name" value="BIR"/>
    <property type="match status" value="1"/>
</dbReference>
<accession>A0A7R9A9C1</accession>
<dbReference type="InterPro" id="IPR016135">
    <property type="entry name" value="UBQ-conjugating_enzyme/RWD"/>
</dbReference>
<keyword evidence="32" id="KW-1185">Reference proteome</keyword>
<keyword evidence="16" id="KW-0498">Mitosis</keyword>
<keyword evidence="19" id="KW-0832">Ubl conjugation</keyword>
<dbReference type="GO" id="GO:0005813">
    <property type="term" value="C:centrosome"/>
    <property type="evidence" value="ECO:0007669"/>
    <property type="project" value="UniProtKB-SubCell"/>
</dbReference>
<keyword evidence="18" id="KW-0862">Zinc</keyword>
<dbReference type="Pfam" id="PF00179">
    <property type="entry name" value="UQ_con"/>
    <property type="match status" value="1"/>
</dbReference>
<dbReference type="GO" id="GO:0006915">
    <property type="term" value="P:apoptotic process"/>
    <property type="evidence" value="ECO:0007669"/>
    <property type="project" value="UniProtKB-KW"/>
</dbReference>
<dbReference type="GO" id="GO:0005768">
    <property type="term" value="C:endosome"/>
    <property type="evidence" value="ECO:0007669"/>
    <property type="project" value="UniProtKB-SubCell"/>
</dbReference>
<evidence type="ECO:0000256" key="19">
    <source>
        <dbReference type="ARBA" id="ARBA00022843"/>
    </source>
</evidence>
<feature type="region of interest" description="Disordered" evidence="29">
    <location>
        <begin position="571"/>
        <end position="608"/>
    </location>
</feature>
<comment type="similarity">
    <text evidence="24">Belongs to the BIRC6 family.</text>
</comment>
<evidence type="ECO:0000256" key="5">
    <source>
        <dbReference type="ARBA" id="ARBA00004647"/>
    </source>
</evidence>
<evidence type="ECO:0000256" key="22">
    <source>
        <dbReference type="ARBA" id="ARBA00023212"/>
    </source>
</evidence>
<dbReference type="GO" id="GO:0043066">
    <property type="term" value="P:negative regulation of apoptotic process"/>
    <property type="evidence" value="ECO:0007669"/>
    <property type="project" value="UniProtKB-ARBA"/>
</dbReference>
<keyword evidence="12" id="KW-0053">Apoptosis</keyword>